<dbReference type="Proteomes" id="UP000004775">
    <property type="component" value="Unassembled WGS sequence"/>
</dbReference>
<dbReference type="RefSeq" id="WP_002796107.1">
    <property type="nucleotide sequence ID" value="NZ_HE973753.1"/>
</dbReference>
<feature type="transmembrane region" description="Helical" evidence="1">
    <location>
        <begin position="121"/>
        <end position="140"/>
    </location>
</feature>
<gene>
    <name evidence="2" type="ORF">MICAH_1880015</name>
</gene>
<keyword evidence="1" id="KW-0472">Membrane</keyword>
<accession>I4HKL9</accession>
<feature type="transmembrane region" description="Helical" evidence="1">
    <location>
        <begin position="92"/>
        <end position="115"/>
    </location>
</feature>
<proteinExistence type="predicted"/>
<dbReference type="HOGENOM" id="CLU_1292630_0_0_3"/>
<keyword evidence="1" id="KW-0812">Transmembrane</keyword>
<name>I4HKL9_MICAE</name>
<evidence type="ECO:0000313" key="3">
    <source>
        <dbReference type="Proteomes" id="UP000004775"/>
    </source>
</evidence>
<evidence type="ECO:0000313" key="2">
    <source>
        <dbReference type="EMBL" id="CCI22593.1"/>
    </source>
</evidence>
<protein>
    <submittedName>
        <fullName evidence="2">Uncharacterized protein</fullName>
    </submittedName>
</protein>
<reference evidence="2 3" key="1">
    <citation type="submission" date="2012-04" db="EMBL/GenBank/DDBJ databases">
        <authorList>
            <person name="Genoscope - CEA"/>
        </authorList>
    </citation>
    <scope>NUCLEOTIDE SEQUENCE [LARGE SCALE GENOMIC DNA]</scope>
    <source>
        <strain evidence="2 3">9809</strain>
    </source>
</reference>
<sequence length="184" mass="19972">MVGGAVGAVTGEDRTVNACLDCGTTWRAADLYKTLEIIKHLTQETLDFSLARDRLYLNDFMVEIRPYLDSISKAEEEGNKMIKEAESKKGQAAASGCGTGCLMSIFVACGGGLAVTVPMSLIVFTGIFISFLCFLIGASIDAANSKVTEEEIQGAIKKAEKIKQEADIDFNYRIKDFIARHSIN</sequence>
<keyword evidence="1" id="KW-1133">Transmembrane helix</keyword>
<dbReference type="EMBL" id="CAIO01000099">
    <property type="protein sequence ID" value="CCI22593.1"/>
    <property type="molecule type" value="Genomic_DNA"/>
</dbReference>
<evidence type="ECO:0000256" key="1">
    <source>
        <dbReference type="SAM" id="Phobius"/>
    </source>
</evidence>
<comment type="caution">
    <text evidence="2">The sequence shown here is derived from an EMBL/GenBank/DDBJ whole genome shotgun (WGS) entry which is preliminary data.</text>
</comment>
<dbReference type="AlphaFoldDB" id="I4HKL9"/>
<organism evidence="2 3">
    <name type="scientific">Microcystis aeruginosa PCC 9809</name>
    <dbReference type="NCBI Taxonomy" id="1160285"/>
    <lineage>
        <taxon>Bacteria</taxon>
        <taxon>Bacillati</taxon>
        <taxon>Cyanobacteriota</taxon>
        <taxon>Cyanophyceae</taxon>
        <taxon>Oscillatoriophycideae</taxon>
        <taxon>Chroococcales</taxon>
        <taxon>Microcystaceae</taxon>
        <taxon>Microcystis</taxon>
    </lineage>
</organism>